<organism evidence="2 3">
    <name type="scientific">Halanaerobium praevalens (strain ATCC 33744 / DSM 2228 / GSL)</name>
    <dbReference type="NCBI Taxonomy" id="572479"/>
    <lineage>
        <taxon>Bacteria</taxon>
        <taxon>Bacillati</taxon>
        <taxon>Bacillota</taxon>
        <taxon>Clostridia</taxon>
        <taxon>Halanaerobiales</taxon>
        <taxon>Halanaerobiaceae</taxon>
        <taxon>Halanaerobium</taxon>
    </lineage>
</organism>
<keyword evidence="3" id="KW-1185">Reference proteome</keyword>
<protein>
    <recommendedName>
        <fullName evidence="4">DUF4829 domain-containing protein</fullName>
    </recommendedName>
</protein>
<evidence type="ECO:0000256" key="1">
    <source>
        <dbReference type="SAM" id="SignalP"/>
    </source>
</evidence>
<accession>E3DQ13</accession>
<evidence type="ECO:0000313" key="3">
    <source>
        <dbReference type="Proteomes" id="UP000006866"/>
    </source>
</evidence>
<dbReference type="PATRIC" id="fig|572479.3.peg.616"/>
<dbReference type="AlphaFoldDB" id="E3DQ13"/>
<name>E3DQ13_HALPG</name>
<dbReference type="Proteomes" id="UP000006866">
    <property type="component" value="Chromosome"/>
</dbReference>
<gene>
    <name evidence="2" type="ordered locus">Hprae_0610</name>
</gene>
<keyword evidence="1" id="KW-0732">Signal</keyword>
<evidence type="ECO:0008006" key="4">
    <source>
        <dbReference type="Google" id="ProtNLM"/>
    </source>
</evidence>
<reference evidence="2 3" key="2">
    <citation type="journal article" date="2011" name="Stand. Genomic Sci.">
        <title>Complete genome sequence of the extremely halophilic Halanaerobium praevalens type strain (GSL).</title>
        <authorList>
            <person name="Ivanova N."/>
            <person name="Sikorski J."/>
            <person name="Chertkov O."/>
            <person name="Nolan M."/>
            <person name="Lucas S."/>
            <person name="Hammon N."/>
            <person name="Deshpande S."/>
            <person name="Cheng J.F."/>
            <person name="Tapia R."/>
            <person name="Han C."/>
            <person name="Goodwin L."/>
            <person name="Pitluck S."/>
            <person name="Huntemann M."/>
            <person name="Liolios K."/>
            <person name="Pagani I."/>
            <person name="Mavromatis K."/>
            <person name="Ovchinikova G."/>
            <person name="Pati A."/>
            <person name="Chen A."/>
            <person name="Palaniappan K."/>
            <person name="Land M."/>
            <person name="Hauser L."/>
            <person name="Brambilla E.M."/>
            <person name="Kannan K.P."/>
            <person name="Rohde M."/>
            <person name="Tindall B.J."/>
            <person name="Goker M."/>
            <person name="Detter J.C."/>
            <person name="Woyke T."/>
            <person name="Bristow J."/>
            <person name="Eisen J.A."/>
            <person name="Markowitz V."/>
            <person name="Hugenholtz P."/>
            <person name="Kyrpides N.C."/>
            <person name="Klenk H.P."/>
            <person name="Lapidus A."/>
        </authorList>
    </citation>
    <scope>NUCLEOTIDE SEQUENCE [LARGE SCALE GENOMIC DNA]</scope>
    <source>
        <strain evidence="3">ATCC 33744 / DSM 2228 / GSL</strain>
    </source>
</reference>
<dbReference type="EMBL" id="CP002175">
    <property type="protein sequence ID" value="ADO76764.1"/>
    <property type="molecule type" value="Genomic_DNA"/>
</dbReference>
<sequence length="165" mass="19794">MLNKKIVILFFLSLLFLTPVVQAEDFENPEAFTDYIYSNYAAKNFRTVYNNFAAELKRIFGLKTYVDFQKTNFNKYNLKYTKIDVGKAEKVDFKEIKKNFDYARDFGDYYKLKVKYLLNFDHFGSREKESEKIVYLRKINSDFQIFWDHKAALENKKAINDDQNE</sequence>
<evidence type="ECO:0000313" key="2">
    <source>
        <dbReference type="EMBL" id="ADO76764.1"/>
    </source>
</evidence>
<dbReference type="STRING" id="572479.Hprae_0610"/>
<feature type="chain" id="PRO_5003168062" description="DUF4829 domain-containing protein" evidence="1">
    <location>
        <begin position="24"/>
        <end position="165"/>
    </location>
</feature>
<dbReference type="RefSeq" id="WP_014552797.1">
    <property type="nucleotide sequence ID" value="NC_017455.1"/>
</dbReference>
<dbReference type="HOGENOM" id="CLU_1608570_0_0_9"/>
<dbReference type="KEGG" id="hpk:Hprae_0610"/>
<proteinExistence type="predicted"/>
<feature type="signal peptide" evidence="1">
    <location>
        <begin position="1"/>
        <end position="23"/>
    </location>
</feature>
<reference evidence="3" key="1">
    <citation type="submission" date="2010-10" db="EMBL/GenBank/DDBJ databases">
        <title>The complete genome of Halanaerobium praevalens DSM 2228.</title>
        <authorList>
            <consortium name="US DOE Joint Genome Institute (JGI-PGF)"/>
            <person name="Lucas S."/>
            <person name="Copeland A."/>
            <person name="Lapidus A."/>
            <person name="Glavina del Rio T."/>
            <person name="Dalin E."/>
            <person name="Tice H."/>
            <person name="Bruce D."/>
            <person name="Goodwin L."/>
            <person name="Pitluck S."/>
            <person name="Kyrpides N."/>
            <person name="Mavromatis K."/>
            <person name="Ivanova N."/>
            <person name="Ovchinnikova G."/>
            <person name="Chertkov O."/>
            <person name="Detter J.C."/>
            <person name="Han C."/>
            <person name="Larimer F."/>
            <person name="Land M."/>
            <person name="Hauser L."/>
            <person name="Markowitz V."/>
            <person name="Cheng J.-F."/>
            <person name="Hugenholtz P."/>
            <person name="Woyke T."/>
            <person name="Wu D."/>
            <person name="Tindall B."/>
            <person name="Pomrenke H.G."/>
            <person name="Brambilla E."/>
            <person name="Klenk H.-P."/>
            <person name="Eisen J.A."/>
        </authorList>
    </citation>
    <scope>NUCLEOTIDE SEQUENCE [LARGE SCALE GENOMIC DNA]</scope>
    <source>
        <strain evidence="3">ATCC 33744 / DSM 2228 / GSL</strain>
    </source>
</reference>